<accession>A0A8H2X6R6</accession>
<keyword evidence="6" id="KW-0547">Nucleotide-binding</keyword>
<keyword evidence="6" id="KW-0378">Hydrolase</keyword>
<evidence type="ECO:0000313" key="10">
    <source>
        <dbReference type="Proteomes" id="UP000663861"/>
    </source>
</evidence>
<dbReference type="GO" id="GO:0110155">
    <property type="term" value="P:NAD-cap decapping"/>
    <property type="evidence" value="ECO:0007669"/>
    <property type="project" value="TreeGrafter"/>
</dbReference>
<evidence type="ECO:0000256" key="2">
    <source>
        <dbReference type="ARBA" id="ARBA00006562"/>
    </source>
</evidence>
<dbReference type="AlphaFoldDB" id="A0A8H2X6R6"/>
<keyword evidence="6" id="KW-0694">RNA-binding</keyword>
<feature type="region of interest" description="Disordered" evidence="7">
    <location>
        <begin position="1"/>
        <end position="60"/>
    </location>
</feature>
<dbReference type="PANTHER" id="PTHR12395:SF9">
    <property type="entry name" value="DECAPPING AND EXORIBONUCLEASE PROTEIN"/>
    <property type="match status" value="1"/>
</dbReference>
<dbReference type="PANTHER" id="PTHR12395">
    <property type="entry name" value="DOM-3 RELATED"/>
    <property type="match status" value="1"/>
</dbReference>
<comment type="catalytic activity">
    <reaction evidence="5">
        <text>a 5'-end NAD(+)-phospho-ribonucleoside in mRNA + H2O = a 5'-end phospho-ribonucleoside in mRNA + NAD(+) + H(+)</text>
        <dbReference type="Rhea" id="RHEA:60880"/>
        <dbReference type="Rhea" id="RHEA-COMP:15692"/>
        <dbReference type="Rhea" id="RHEA-COMP:15698"/>
        <dbReference type="ChEBI" id="CHEBI:15377"/>
        <dbReference type="ChEBI" id="CHEBI:15378"/>
        <dbReference type="ChEBI" id="CHEBI:57540"/>
        <dbReference type="ChEBI" id="CHEBI:138282"/>
        <dbReference type="ChEBI" id="CHEBI:144029"/>
    </reaction>
    <physiologicalReaction direction="left-to-right" evidence="5">
        <dbReference type="Rhea" id="RHEA:60881"/>
    </physiologicalReaction>
</comment>
<dbReference type="GO" id="GO:0034353">
    <property type="term" value="F:mRNA 5'-diphosphatase activity"/>
    <property type="evidence" value="ECO:0007669"/>
    <property type="project" value="TreeGrafter"/>
</dbReference>
<proteinExistence type="inferred from homology"/>
<evidence type="ECO:0000256" key="1">
    <source>
        <dbReference type="ARBA" id="ARBA00001968"/>
    </source>
</evidence>
<keyword evidence="6" id="KW-0539">Nucleus</keyword>
<organism evidence="9 10">
    <name type="scientific">Rhizoctonia solani</name>
    <dbReference type="NCBI Taxonomy" id="456999"/>
    <lineage>
        <taxon>Eukaryota</taxon>
        <taxon>Fungi</taxon>
        <taxon>Dikarya</taxon>
        <taxon>Basidiomycota</taxon>
        <taxon>Agaricomycotina</taxon>
        <taxon>Agaricomycetes</taxon>
        <taxon>Cantharellales</taxon>
        <taxon>Ceratobasidiaceae</taxon>
        <taxon>Rhizoctonia</taxon>
    </lineage>
</organism>
<dbReference type="EC" id="3.6.1.-" evidence="6"/>
<dbReference type="GO" id="GO:0003723">
    <property type="term" value="F:RNA binding"/>
    <property type="evidence" value="ECO:0007669"/>
    <property type="project" value="UniProtKB-KW"/>
</dbReference>
<evidence type="ECO:0000313" key="9">
    <source>
        <dbReference type="EMBL" id="CAE6417594.1"/>
    </source>
</evidence>
<feature type="region of interest" description="Disordered" evidence="7">
    <location>
        <begin position="356"/>
        <end position="392"/>
    </location>
</feature>
<dbReference type="InterPro" id="IPR039039">
    <property type="entry name" value="RAI1-like_fam"/>
</dbReference>
<evidence type="ECO:0000256" key="3">
    <source>
        <dbReference type="ARBA" id="ARBA00044676"/>
    </source>
</evidence>
<comment type="function">
    <text evidence="6">Decapping enzyme for NAD-capped RNAs: specifically hydrolyzes the nicotinamide adenine dinucleotide (NAD) cap from a subset of RNAs by removing the entire NAD moiety from the 5'-end of an NAD-capped RNA.</text>
</comment>
<dbReference type="Proteomes" id="UP000663861">
    <property type="component" value="Unassembled WGS sequence"/>
</dbReference>
<dbReference type="GO" id="GO:0000166">
    <property type="term" value="F:nucleotide binding"/>
    <property type="evidence" value="ECO:0007669"/>
    <property type="project" value="UniProtKB-KW"/>
</dbReference>
<comment type="caution">
    <text evidence="9">The sequence shown here is derived from an EMBL/GenBank/DDBJ whole genome shotgun (WGS) entry which is preliminary data.</text>
</comment>
<evidence type="ECO:0000259" key="8">
    <source>
        <dbReference type="Pfam" id="PF08652"/>
    </source>
</evidence>
<feature type="domain" description="RAI1-like" evidence="8">
    <location>
        <begin position="57"/>
        <end position="355"/>
    </location>
</feature>
<evidence type="ECO:0000256" key="7">
    <source>
        <dbReference type="SAM" id="MobiDB-lite"/>
    </source>
</evidence>
<dbReference type="InterPro" id="IPR013961">
    <property type="entry name" value="RAI1"/>
</dbReference>
<comment type="similarity">
    <text evidence="2 6">Belongs to the DXO/Dom3Z family.</text>
</comment>
<dbReference type="GO" id="GO:0000956">
    <property type="term" value="P:nuclear-transcribed mRNA catabolic process"/>
    <property type="evidence" value="ECO:0007669"/>
    <property type="project" value="TreeGrafter"/>
</dbReference>
<dbReference type="GO" id="GO:0046872">
    <property type="term" value="F:metal ion binding"/>
    <property type="evidence" value="ECO:0007669"/>
    <property type="project" value="UniProtKB-KW"/>
</dbReference>
<keyword evidence="6" id="KW-0479">Metal-binding</keyword>
<feature type="compositionally biased region" description="Basic and acidic residues" evidence="7">
    <location>
        <begin position="376"/>
        <end position="385"/>
    </location>
</feature>
<gene>
    <name evidence="9" type="ORF">RDB_LOCUS8998</name>
</gene>
<keyword evidence="6" id="KW-0540">Nuclease</keyword>
<evidence type="ECO:0000256" key="5">
    <source>
        <dbReference type="ARBA" id="ARBA00048124"/>
    </source>
</evidence>
<comment type="catalytic activity">
    <reaction evidence="4">
        <text>a 5'-end triphospho-ribonucleoside in mRNA + H2O = a 5'-end phospho-ribonucleoside in mRNA + diphosphate + H(+)</text>
        <dbReference type="Rhea" id="RHEA:78683"/>
        <dbReference type="Rhea" id="RHEA-COMP:15692"/>
        <dbReference type="Rhea" id="RHEA-COMP:17164"/>
        <dbReference type="ChEBI" id="CHEBI:15377"/>
        <dbReference type="ChEBI" id="CHEBI:15378"/>
        <dbReference type="ChEBI" id="CHEBI:33019"/>
        <dbReference type="ChEBI" id="CHEBI:138282"/>
        <dbReference type="ChEBI" id="CHEBI:167618"/>
    </reaction>
    <physiologicalReaction direction="left-to-right" evidence="4">
        <dbReference type="Rhea" id="RHEA:78684"/>
    </physiologicalReaction>
</comment>
<dbReference type="GO" id="GO:0004518">
    <property type="term" value="F:nuclease activity"/>
    <property type="evidence" value="ECO:0007669"/>
    <property type="project" value="UniProtKB-KW"/>
</dbReference>
<protein>
    <recommendedName>
        <fullName evidence="6">Decapping nuclease</fullName>
        <ecNumber evidence="6">3.6.1.-</ecNumber>
    </recommendedName>
</protein>
<dbReference type="Pfam" id="PF08652">
    <property type="entry name" value="RAI1"/>
    <property type="match status" value="1"/>
</dbReference>
<evidence type="ECO:0000256" key="4">
    <source>
        <dbReference type="ARBA" id="ARBA00044692"/>
    </source>
</evidence>
<dbReference type="GO" id="GO:0005829">
    <property type="term" value="C:cytosol"/>
    <property type="evidence" value="ECO:0007669"/>
    <property type="project" value="TreeGrafter"/>
</dbReference>
<comment type="cofactor">
    <cofactor evidence="1 6">
        <name>a divalent metal cation</name>
        <dbReference type="ChEBI" id="CHEBI:60240"/>
    </cofactor>
</comment>
<dbReference type="EMBL" id="CAJMWY010000138">
    <property type="protein sequence ID" value="CAE6417594.1"/>
    <property type="molecule type" value="Genomic_DNA"/>
</dbReference>
<comment type="catalytic activity">
    <reaction evidence="3">
        <text>a 5'-end (N(7)-methyl 5'-triphosphoguanosine)-ribonucleoside-ribonucleotide in mRNA + H2O = a (N(7)-methyl 5'-triphosphoguanosine)-nucleoside + a 5'-end phospho-ribonucleoside in mRNA + H(+)</text>
        <dbReference type="Rhea" id="RHEA:66928"/>
        <dbReference type="Rhea" id="RHEA-COMP:15692"/>
        <dbReference type="Rhea" id="RHEA-COMP:17313"/>
        <dbReference type="ChEBI" id="CHEBI:15377"/>
        <dbReference type="ChEBI" id="CHEBI:15378"/>
        <dbReference type="ChEBI" id="CHEBI:138282"/>
        <dbReference type="ChEBI" id="CHEBI:172876"/>
        <dbReference type="ChEBI" id="CHEBI:172877"/>
    </reaction>
    <physiologicalReaction direction="left-to-right" evidence="3">
        <dbReference type="Rhea" id="RHEA:66929"/>
    </physiologicalReaction>
</comment>
<sequence length="446" mass="51329">MSHRKRKNPDTGLDDTPSLPPPKQSRTEHDNSNRHRASQHTLSLETSPKDPSPAFGQPQQLTCFSYTPKRELRFDTSALKYYVPAPINADLGYRYEHWIKRPEERGRIDSLLRAIELEDVVRERKKGAFRNPSHLQRLLTAPFETRDLVRLNLMYLDGCIYAEEHTDDAALAEKENIHPRQRRMMYYGYSFESFSTWDEPLQRREQHMERDRVRCWSGDVDTNVQFCSIVKTKIGAERMILGGEVDCCKDYYTGQPNAYVELKTSMIIRSAQDEERFERKLLKFWAQSFLLGIPEIVVGFRTHQGRISTLQTFETLALPRMVRGKPGAWDPKPCLVFAEKLLRFIRSTLVEDKQSDYMADPPGTGVGTASGSVDTTKAEETDEVKSSPIKKTNQRDATVWRLEIKPGTQMVTLYKLDPSEVEGVVNGEDRVGFLPTWFWESAVGKI</sequence>
<name>A0A8H2X6R6_9AGAM</name>
<comment type="subcellular location">
    <subcellularLocation>
        <location evidence="6">Nucleus</location>
    </subcellularLocation>
</comment>
<dbReference type="GO" id="GO:0005634">
    <property type="term" value="C:nucleus"/>
    <property type="evidence" value="ECO:0007669"/>
    <property type="project" value="UniProtKB-SubCell"/>
</dbReference>
<evidence type="ECO:0000256" key="6">
    <source>
        <dbReference type="RuleBase" id="RU367113"/>
    </source>
</evidence>
<reference evidence="9" key="1">
    <citation type="submission" date="2021-01" db="EMBL/GenBank/DDBJ databases">
        <authorList>
            <person name="Kaushik A."/>
        </authorList>
    </citation>
    <scope>NUCLEOTIDE SEQUENCE</scope>
    <source>
        <strain evidence="9">AG4-RS23</strain>
    </source>
</reference>